<dbReference type="EMBL" id="CAEY01000473">
    <property type="status" value="NOT_ANNOTATED_CDS"/>
    <property type="molecule type" value="Genomic_DNA"/>
</dbReference>
<evidence type="ECO:0000313" key="2">
    <source>
        <dbReference type="Proteomes" id="UP000015104"/>
    </source>
</evidence>
<accession>T1JT62</accession>
<dbReference type="Proteomes" id="UP000015104">
    <property type="component" value="Unassembled WGS sequence"/>
</dbReference>
<reference evidence="2" key="1">
    <citation type="submission" date="2011-08" db="EMBL/GenBank/DDBJ databases">
        <authorList>
            <person name="Rombauts S."/>
        </authorList>
    </citation>
    <scope>NUCLEOTIDE SEQUENCE</scope>
    <source>
        <strain evidence="2">London</strain>
    </source>
</reference>
<name>T1JT62_TETUR</name>
<sequence>MTVVSELIDDQEYFLFSFNCKQFTNFLNIVYFFCFASFC</sequence>
<protein>
    <submittedName>
        <fullName evidence="1">Uncharacterized protein</fullName>
    </submittedName>
</protein>
<proteinExistence type="predicted"/>
<dbReference type="HOGENOM" id="CLU_3320597_0_0_1"/>
<evidence type="ECO:0000313" key="1">
    <source>
        <dbReference type="EnsemblMetazoa" id="tetur01g12990.1"/>
    </source>
</evidence>
<organism evidence="1 2">
    <name type="scientific">Tetranychus urticae</name>
    <name type="common">Two-spotted spider mite</name>
    <dbReference type="NCBI Taxonomy" id="32264"/>
    <lineage>
        <taxon>Eukaryota</taxon>
        <taxon>Metazoa</taxon>
        <taxon>Ecdysozoa</taxon>
        <taxon>Arthropoda</taxon>
        <taxon>Chelicerata</taxon>
        <taxon>Arachnida</taxon>
        <taxon>Acari</taxon>
        <taxon>Acariformes</taxon>
        <taxon>Trombidiformes</taxon>
        <taxon>Prostigmata</taxon>
        <taxon>Eleutherengona</taxon>
        <taxon>Raphignathae</taxon>
        <taxon>Tetranychoidea</taxon>
        <taxon>Tetranychidae</taxon>
        <taxon>Tetranychus</taxon>
    </lineage>
</organism>
<dbReference type="AlphaFoldDB" id="T1JT62"/>
<dbReference type="EnsemblMetazoa" id="tetur01g12990.1">
    <property type="protein sequence ID" value="tetur01g12990.1"/>
    <property type="gene ID" value="tetur01g12990"/>
</dbReference>
<reference evidence="1" key="2">
    <citation type="submission" date="2015-06" db="UniProtKB">
        <authorList>
            <consortium name="EnsemblMetazoa"/>
        </authorList>
    </citation>
    <scope>IDENTIFICATION</scope>
</reference>
<keyword evidence="2" id="KW-1185">Reference proteome</keyword>